<dbReference type="PROSITE" id="PS00108">
    <property type="entry name" value="PROTEIN_KINASE_ST"/>
    <property type="match status" value="1"/>
</dbReference>
<keyword evidence="5 11" id="KW-0418">Kinase</keyword>
<dbReference type="EMBL" id="CP097505">
    <property type="protein sequence ID" value="URD92833.1"/>
    <property type="molecule type" value="Genomic_DNA"/>
</dbReference>
<evidence type="ECO:0000256" key="4">
    <source>
        <dbReference type="ARBA" id="ARBA00022741"/>
    </source>
</evidence>
<keyword evidence="12" id="KW-1185">Reference proteome</keyword>
<keyword evidence="6" id="KW-0067">ATP-binding</keyword>
<evidence type="ECO:0000256" key="9">
    <source>
        <dbReference type="SAM" id="MobiDB-lite"/>
    </source>
</evidence>
<feature type="region of interest" description="Disordered" evidence="9">
    <location>
        <begin position="544"/>
        <end position="594"/>
    </location>
</feature>
<name>A0A9E7JTI4_9LILI</name>
<feature type="region of interest" description="Disordered" evidence="9">
    <location>
        <begin position="13"/>
        <end position="38"/>
    </location>
</feature>
<dbReference type="PROSITE" id="PS50011">
    <property type="entry name" value="PROTEIN_KINASE_DOM"/>
    <property type="match status" value="1"/>
</dbReference>
<dbReference type="Proteomes" id="UP001055439">
    <property type="component" value="Chromosome 3"/>
</dbReference>
<evidence type="ECO:0000256" key="5">
    <source>
        <dbReference type="ARBA" id="ARBA00022777"/>
    </source>
</evidence>
<dbReference type="SUPFAM" id="SSF56235">
    <property type="entry name" value="N-terminal nucleophile aminohydrolases (Ntn hydrolases)"/>
    <property type="match status" value="1"/>
</dbReference>
<evidence type="ECO:0000256" key="2">
    <source>
        <dbReference type="ARBA" id="ARBA00022527"/>
    </source>
</evidence>
<reference evidence="11" key="1">
    <citation type="submission" date="2022-05" db="EMBL/GenBank/DDBJ databases">
        <title>The Musa troglodytarum L. genome provides insights into the mechanism of non-climacteric behaviour and enrichment of carotenoids.</title>
        <authorList>
            <person name="Wang J."/>
        </authorList>
    </citation>
    <scope>NUCLEOTIDE SEQUENCE</scope>
    <source>
        <tissue evidence="11">Leaf</tissue>
    </source>
</reference>
<dbReference type="Pfam" id="PF00069">
    <property type="entry name" value="Pkinase"/>
    <property type="match status" value="1"/>
</dbReference>
<evidence type="ECO:0000259" key="10">
    <source>
        <dbReference type="PROSITE" id="PS50011"/>
    </source>
</evidence>
<evidence type="ECO:0000313" key="11">
    <source>
        <dbReference type="EMBL" id="URD92833.1"/>
    </source>
</evidence>
<dbReference type="Gene3D" id="3.60.20.10">
    <property type="entry name" value="Glutamine Phosphoribosylpyrophosphate, subunit 1, domain 1"/>
    <property type="match status" value="1"/>
</dbReference>
<feature type="domain" description="Protein kinase" evidence="10">
    <location>
        <begin position="306"/>
        <end position="594"/>
    </location>
</feature>
<accession>A0A9E7JTI4</accession>
<dbReference type="CDD" id="cd01910">
    <property type="entry name" value="Wali7"/>
    <property type="match status" value="1"/>
</dbReference>
<dbReference type="InterPro" id="IPR011009">
    <property type="entry name" value="Kinase-like_dom_sf"/>
</dbReference>
<keyword evidence="4" id="KW-0547">Nucleotide-binding</keyword>
<dbReference type="FunFam" id="1.10.510.10:FF:001023">
    <property type="entry name" value="Os07g0541700 protein"/>
    <property type="match status" value="1"/>
</dbReference>
<evidence type="ECO:0000256" key="6">
    <source>
        <dbReference type="ARBA" id="ARBA00022840"/>
    </source>
</evidence>
<gene>
    <name evidence="11" type="ORF">MUK42_01305</name>
</gene>
<dbReference type="InterPro" id="IPR024286">
    <property type="entry name" value="DUF3700"/>
</dbReference>
<dbReference type="SMART" id="SM01172">
    <property type="entry name" value="DUF3700"/>
    <property type="match status" value="1"/>
</dbReference>
<comment type="catalytic activity">
    <reaction evidence="7">
        <text>L-threonyl-[protein] + ATP = O-phospho-L-threonyl-[protein] + ADP + H(+)</text>
        <dbReference type="Rhea" id="RHEA:46608"/>
        <dbReference type="Rhea" id="RHEA-COMP:11060"/>
        <dbReference type="Rhea" id="RHEA-COMP:11605"/>
        <dbReference type="ChEBI" id="CHEBI:15378"/>
        <dbReference type="ChEBI" id="CHEBI:30013"/>
        <dbReference type="ChEBI" id="CHEBI:30616"/>
        <dbReference type="ChEBI" id="CHEBI:61977"/>
        <dbReference type="ChEBI" id="CHEBI:456216"/>
        <dbReference type="EC" id="2.7.11.1"/>
    </reaction>
</comment>
<dbReference type="GO" id="GO:0004674">
    <property type="term" value="F:protein serine/threonine kinase activity"/>
    <property type="evidence" value="ECO:0007669"/>
    <property type="project" value="UniProtKB-KW"/>
</dbReference>
<dbReference type="Pfam" id="PF12481">
    <property type="entry name" value="DUF3700"/>
    <property type="match status" value="1"/>
</dbReference>
<dbReference type="OrthoDB" id="2019121at2759"/>
<dbReference type="EC" id="2.7.11.1" evidence="1"/>
<organism evidence="11 12">
    <name type="scientific">Musa troglodytarum</name>
    <name type="common">fe'i banana</name>
    <dbReference type="NCBI Taxonomy" id="320322"/>
    <lineage>
        <taxon>Eukaryota</taxon>
        <taxon>Viridiplantae</taxon>
        <taxon>Streptophyta</taxon>
        <taxon>Embryophyta</taxon>
        <taxon>Tracheophyta</taxon>
        <taxon>Spermatophyta</taxon>
        <taxon>Magnoliopsida</taxon>
        <taxon>Liliopsida</taxon>
        <taxon>Zingiberales</taxon>
        <taxon>Musaceae</taxon>
        <taxon>Musa</taxon>
    </lineage>
</organism>
<keyword evidence="2" id="KW-0723">Serine/threonine-protein kinase</keyword>
<dbReference type="PANTHER" id="PTHR45952">
    <property type="entry name" value="ALUMINUM INDUCED PROTEIN WITH YGL AND LRDR MOTIFS"/>
    <property type="match status" value="1"/>
</dbReference>
<feature type="compositionally biased region" description="Polar residues" evidence="9">
    <location>
        <begin position="578"/>
        <end position="594"/>
    </location>
</feature>
<keyword evidence="3" id="KW-0808">Transferase</keyword>
<dbReference type="InterPro" id="IPR029055">
    <property type="entry name" value="Ntn_hydrolases_N"/>
</dbReference>
<dbReference type="Gene3D" id="1.10.510.10">
    <property type="entry name" value="Transferase(Phosphotransferase) domain 1"/>
    <property type="match status" value="2"/>
</dbReference>
<evidence type="ECO:0000256" key="3">
    <source>
        <dbReference type="ARBA" id="ARBA00022679"/>
    </source>
</evidence>
<dbReference type="PANTHER" id="PTHR45952:SF2">
    <property type="entry name" value="OS04G0679400 PROTEIN"/>
    <property type="match status" value="1"/>
</dbReference>
<proteinExistence type="predicted"/>
<evidence type="ECO:0000256" key="1">
    <source>
        <dbReference type="ARBA" id="ARBA00012513"/>
    </source>
</evidence>
<evidence type="ECO:0000313" key="12">
    <source>
        <dbReference type="Proteomes" id="UP001055439"/>
    </source>
</evidence>
<evidence type="ECO:0000256" key="7">
    <source>
        <dbReference type="ARBA" id="ARBA00047899"/>
    </source>
</evidence>
<dbReference type="InterPro" id="IPR000719">
    <property type="entry name" value="Prot_kinase_dom"/>
</dbReference>
<dbReference type="SMART" id="SM00220">
    <property type="entry name" value="S_TKc"/>
    <property type="match status" value="1"/>
</dbReference>
<dbReference type="Gene3D" id="3.30.200.20">
    <property type="entry name" value="Phosphorylase Kinase, domain 1"/>
    <property type="match status" value="1"/>
</dbReference>
<dbReference type="InterPro" id="IPR008271">
    <property type="entry name" value="Ser/Thr_kinase_AS"/>
</dbReference>
<comment type="catalytic activity">
    <reaction evidence="8">
        <text>L-seryl-[protein] + ATP = O-phospho-L-seryl-[protein] + ADP + H(+)</text>
        <dbReference type="Rhea" id="RHEA:17989"/>
        <dbReference type="Rhea" id="RHEA-COMP:9863"/>
        <dbReference type="Rhea" id="RHEA-COMP:11604"/>
        <dbReference type="ChEBI" id="CHEBI:15378"/>
        <dbReference type="ChEBI" id="CHEBI:29999"/>
        <dbReference type="ChEBI" id="CHEBI:30616"/>
        <dbReference type="ChEBI" id="CHEBI:83421"/>
        <dbReference type="ChEBI" id="CHEBI:456216"/>
        <dbReference type="EC" id="2.7.11.1"/>
    </reaction>
</comment>
<dbReference type="AlphaFoldDB" id="A0A9E7JTI4"/>
<sequence>MLGIFHKAVAQAPQELHSPESAAGIPPKSGSVRRQPKNPDEILRDFHAAHSGQSFSASFSGGATVACVAPRASRPSFHQRLFCSYDEVYCMFVGNLGNLSALIRQYGLCSKSTNEALLVIEAYRTLRDRGPYPADQVVKDFSGSFAFVVYDNKTSTVFAALSSDGGIPLYWGVAADSSIVICDDREITKESCGKSYAPFPTGCMFHSDGGLRSFEHPLNKLKAMPRVDSEGVMCGASFKVDTFAKINSMPRGKERVAPCSCFSECPFLVYFCDRRRLPVKMNCSCFGATFSWKKKLTYSEQNLEGIVLLHVLPVGSFLLQGTLRDGALVAVKVLSAESRQGIKEFLTEIDVITNVKHPNLVELIGSCVEGGNRILVYEYLENSSIDRALLGRNSDATKLNWYIRSSICLGIARGLKYLHEELEPPIVHRDIKTSNILLDRNFVPKIGDFGVAKLFPDNITHISTRIAGTISKIRMDMQTWNLFEEGRLAEVVDPALKEYPQDQVIRYIKVALFCAQALAGRRPSMLQVVDMLSKPVHLNDEEITAPGYMEDRGKISRGLRATNSTSSRSKESTSSDTATPFTSGHVTFTEMSPR</sequence>
<dbReference type="GO" id="GO:0005524">
    <property type="term" value="F:ATP binding"/>
    <property type="evidence" value="ECO:0007669"/>
    <property type="project" value="UniProtKB-KW"/>
</dbReference>
<evidence type="ECO:0000256" key="8">
    <source>
        <dbReference type="ARBA" id="ARBA00048679"/>
    </source>
</evidence>
<protein>
    <recommendedName>
        <fullName evidence="1">non-specific serine/threonine protein kinase</fullName>
        <ecNumber evidence="1">2.7.11.1</ecNumber>
    </recommendedName>
</protein>
<dbReference type="SUPFAM" id="SSF56112">
    <property type="entry name" value="Protein kinase-like (PK-like)"/>
    <property type="match status" value="1"/>
</dbReference>
<dbReference type="InterPro" id="IPR044828">
    <property type="entry name" value="TSJT1-like"/>
</dbReference>
<keyword evidence="11" id="KW-0675">Receptor</keyword>